<keyword evidence="3" id="KW-1185">Reference proteome</keyword>
<evidence type="ECO:0000313" key="3">
    <source>
        <dbReference type="Proteomes" id="UP001054857"/>
    </source>
</evidence>
<evidence type="ECO:0000313" key="2">
    <source>
        <dbReference type="EMBL" id="GFR45465.1"/>
    </source>
</evidence>
<comment type="caution">
    <text evidence="2">The sequence shown here is derived from an EMBL/GenBank/DDBJ whole genome shotgun (WGS) entry which is preliminary data.</text>
</comment>
<protein>
    <submittedName>
        <fullName evidence="2">Uncharacterized protein</fullName>
    </submittedName>
</protein>
<dbReference type="AlphaFoldDB" id="A0AAD3DP45"/>
<reference evidence="2 3" key="1">
    <citation type="journal article" date="2021" name="Sci. Rep.">
        <title>Genome sequencing of the multicellular alga Astrephomene provides insights into convergent evolution of germ-soma differentiation.</title>
        <authorList>
            <person name="Yamashita S."/>
            <person name="Yamamoto K."/>
            <person name="Matsuzaki R."/>
            <person name="Suzuki S."/>
            <person name="Yamaguchi H."/>
            <person name="Hirooka S."/>
            <person name="Minakuchi Y."/>
            <person name="Miyagishima S."/>
            <person name="Kawachi M."/>
            <person name="Toyoda A."/>
            <person name="Nozaki H."/>
        </authorList>
    </citation>
    <scope>NUCLEOTIDE SEQUENCE [LARGE SCALE GENOMIC DNA]</scope>
    <source>
        <strain evidence="2 3">NIES-4017</strain>
    </source>
</reference>
<name>A0AAD3DP45_9CHLO</name>
<accession>A0AAD3DP45</accession>
<feature type="non-terminal residue" evidence="2">
    <location>
        <position position="155"/>
    </location>
</feature>
<dbReference type="GO" id="GO:0005930">
    <property type="term" value="C:axoneme"/>
    <property type="evidence" value="ECO:0007669"/>
    <property type="project" value="UniProtKB-SubCell"/>
</dbReference>
<evidence type="ECO:0000256" key="1">
    <source>
        <dbReference type="ARBA" id="ARBA00004430"/>
    </source>
</evidence>
<comment type="subcellular location">
    <subcellularLocation>
        <location evidence="1">Cytoplasm</location>
        <location evidence="1">Cytoskeleton</location>
        <location evidence="1">Cilium axoneme</location>
    </subcellularLocation>
</comment>
<proteinExistence type="predicted"/>
<gene>
    <name evidence="2" type="ORF">Agub_g6863</name>
</gene>
<dbReference type="EMBL" id="BMAR01000010">
    <property type="protein sequence ID" value="GFR45465.1"/>
    <property type="molecule type" value="Genomic_DNA"/>
</dbReference>
<organism evidence="2 3">
    <name type="scientific">Astrephomene gubernaculifera</name>
    <dbReference type="NCBI Taxonomy" id="47775"/>
    <lineage>
        <taxon>Eukaryota</taxon>
        <taxon>Viridiplantae</taxon>
        <taxon>Chlorophyta</taxon>
        <taxon>core chlorophytes</taxon>
        <taxon>Chlorophyceae</taxon>
        <taxon>CS clade</taxon>
        <taxon>Chlamydomonadales</taxon>
        <taxon>Astrephomenaceae</taxon>
        <taxon>Astrephomene</taxon>
    </lineage>
</organism>
<dbReference type="Gene3D" id="3.80.10.10">
    <property type="entry name" value="Ribonuclease Inhibitor"/>
    <property type="match status" value="1"/>
</dbReference>
<sequence length="155" mass="15661">FVGLTRLHLSGVQLDSLGLLSRLRGLTDLSLHLPPEGCDAARRHNVTQLAPLCALSSLELSSGAGGGGAAGGAAGGGGAAAEQLFLNDARLQALARGCRRLVSFSFRGTLQLSSSSSSSSCAALSSLLPRLTRLHLHNDSDAAAATLALHSLPPG</sequence>
<dbReference type="Proteomes" id="UP001054857">
    <property type="component" value="Unassembled WGS sequence"/>
</dbReference>
<dbReference type="SUPFAM" id="SSF52047">
    <property type="entry name" value="RNI-like"/>
    <property type="match status" value="1"/>
</dbReference>
<feature type="non-terminal residue" evidence="2">
    <location>
        <position position="1"/>
    </location>
</feature>
<dbReference type="InterPro" id="IPR032675">
    <property type="entry name" value="LRR_dom_sf"/>
</dbReference>